<dbReference type="EMBL" id="VMFD01000065">
    <property type="protein sequence ID" value="TSC65118.1"/>
    <property type="molecule type" value="Genomic_DNA"/>
</dbReference>
<dbReference type="Proteomes" id="UP000316253">
    <property type="component" value="Unassembled WGS sequence"/>
</dbReference>
<organism evidence="2 3">
    <name type="scientific">Candidatus Berkelbacteria bacterium Gr01-1014_85</name>
    <dbReference type="NCBI Taxonomy" id="2017150"/>
    <lineage>
        <taxon>Bacteria</taxon>
        <taxon>Candidatus Berkelbacteria</taxon>
    </lineage>
</organism>
<name>A0A554J9T8_9BACT</name>
<gene>
    <name evidence="2" type="ORF">CEO22_604</name>
</gene>
<accession>A0A554J9T8</accession>
<comment type="caution">
    <text evidence="2">The sequence shown here is derived from an EMBL/GenBank/DDBJ whole genome shotgun (WGS) entry which is preliminary data.</text>
</comment>
<feature type="region of interest" description="Disordered" evidence="1">
    <location>
        <begin position="286"/>
        <end position="305"/>
    </location>
</feature>
<feature type="region of interest" description="Disordered" evidence="1">
    <location>
        <begin position="1"/>
        <end position="22"/>
    </location>
</feature>
<evidence type="ECO:0000256" key="1">
    <source>
        <dbReference type="SAM" id="MobiDB-lite"/>
    </source>
</evidence>
<evidence type="ECO:0000313" key="2">
    <source>
        <dbReference type="EMBL" id="TSC65118.1"/>
    </source>
</evidence>
<reference evidence="2 3" key="1">
    <citation type="submission" date="2017-08" db="EMBL/GenBank/DDBJ databases">
        <title>Mechanisms for carbon and nitrogen cycling indicate functional differentiation within the Candidate Phyla Radiation.</title>
        <authorList>
            <person name="Danczak R.E."/>
            <person name="Johnston M.D."/>
            <person name="Kenah C."/>
            <person name="Slattery M."/>
            <person name="Wrighton K.C."/>
            <person name="Wilkins M.J."/>
        </authorList>
    </citation>
    <scope>NUCLEOTIDE SEQUENCE [LARGE SCALE GENOMIC DNA]</scope>
    <source>
        <strain evidence="2">Gr01-1014_85</strain>
    </source>
</reference>
<sequence length="1085" mass="121208">MKLRGETTVSTAEPTRQEQVSRKDLRDFCNKQLFQELGFSVKYDPIFSRYTISTSEGEKNAGSVKFVSTGVPENGLFSKDQVPKAIDKAIEPNNAPEVIFALGIHLADSSLKTHRPDANQVELATNVDRPPLTLARNYLDTNTARRILGGDPTTATMSELIHSIREADAWGAVKTKAGNNLAVVKLTYDSDPYGIGATAVAMGLASLQKTRQAAEIKDNTAERNQTYARANQSADPVGTPRLYSNDLAAAPFDSTLPRQNEPMVMTTELTTTGEHRARLAYRELNPVDKPKTDGVPPSAPETTFSSDLRILRPGSKTETIPGENIEGSIGKSPEIQSFLAEDGLYRLASRHLAEVGNIARYAGERRFAPEDIRVSEIRLQQFGVLARCYATVAIRAQRDLDFAYTQWQEALERLKTTGPRLEKSITLSSDLNDRLKLAQEAGNAANIALIENAIRANEESFEKLASEVHTDVTIWSKILVDIAEKRVITLSTHFDRDDIYKIGAEKADDTMHGLVAPNAYTGLSFADDSKDDQLLYPLRRAAVARLGYLKPDNTRAGVLDRTPTETPNLGVELFSAYEDGATPEAIEADTLHNELLTDLEYFQRLVKKHINSTPRIRSQARKARYFWLLEMKLGHDLSNDSKKVLSLIDELREDYLKPFPNFEDIETEVRGRILNISTAITESGILFARELEEIENQLIDCLGRLRPKERRSELLSRTLIGCVDAITSLRRTAKDSPETKVPVNTVESMRQSYFDRVAEYAREATVNKLLGEQLADTERKMLTAREAAEKVLKTYLQILMAEYINLGHNVAQEIYPDDVGLWPQMQQNRPAARLVGSWNKWKTGVFNKEGYLNPRTVPTAETIATNFSNKNFLLMIENTVRLLAEAIISSSTEKGTPEHIRPQLEKVLKMAEPEFRPVVGNTQRLGRGQDVTLMMLLETLLVELIKDDSADNIDRFVLGGLPAMDHLVPGVERAVNLVDTHYEGHLLEPKDTFADGDNLPTIKHAKTPPPIVTGRNQNQTLVFDAALDVRLKNGPEGRLQNGKEVPLRDLFPLMAEMLMKYVDFRKQATKKGTRKLPPQTGRVEI</sequence>
<dbReference type="AlphaFoldDB" id="A0A554J9T8"/>
<proteinExistence type="predicted"/>
<evidence type="ECO:0000313" key="3">
    <source>
        <dbReference type="Proteomes" id="UP000316253"/>
    </source>
</evidence>
<protein>
    <submittedName>
        <fullName evidence="2">Uncharacterized protein</fullName>
    </submittedName>
</protein>